<organism evidence="2 3">
    <name type="scientific">Effrenium voratum</name>
    <dbReference type="NCBI Taxonomy" id="2562239"/>
    <lineage>
        <taxon>Eukaryota</taxon>
        <taxon>Sar</taxon>
        <taxon>Alveolata</taxon>
        <taxon>Dinophyceae</taxon>
        <taxon>Suessiales</taxon>
        <taxon>Symbiodiniaceae</taxon>
        <taxon>Effrenium</taxon>
    </lineage>
</organism>
<proteinExistence type="predicted"/>
<sequence>MIWPSGAVLYSLGEDESKAICIRRASRMALRLDPVAEGSTTVFCFAWTTWKPNDLELLPEVRHGLRQCDGYRIFSDRQPFAGREELWALRQAQASERYQQMERVHELFHDPEDMFGSMFGRMHRMFEMDDLMNGRRGNFARQTYGFTATKGTDGQMHTEKFASSAVGNTEKQMQEVQEMYSNSQSGEDRMSLERQLGSRGRKMVKERTGQDQRTTNLFKGMEEKDTADFDHQWTEAEVSLPWRFHIPQAMDWRAPALTGAPRPALAGKAM</sequence>
<evidence type="ECO:0000256" key="1">
    <source>
        <dbReference type="SAM" id="MobiDB-lite"/>
    </source>
</evidence>
<keyword evidence="3" id="KW-1185">Reference proteome</keyword>
<accession>A0AA36N9B0</accession>
<dbReference type="AlphaFoldDB" id="A0AA36N9B0"/>
<evidence type="ECO:0000313" key="3">
    <source>
        <dbReference type="Proteomes" id="UP001178507"/>
    </source>
</evidence>
<gene>
    <name evidence="2" type="ORF">EVOR1521_LOCUS18786</name>
</gene>
<reference evidence="2" key="1">
    <citation type="submission" date="2023-08" db="EMBL/GenBank/DDBJ databases">
        <authorList>
            <person name="Chen Y."/>
            <person name="Shah S."/>
            <person name="Dougan E. K."/>
            <person name="Thang M."/>
            <person name="Chan C."/>
        </authorList>
    </citation>
    <scope>NUCLEOTIDE SEQUENCE</scope>
</reference>
<evidence type="ECO:0000313" key="2">
    <source>
        <dbReference type="EMBL" id="CAJ1394043.1"/>
    </source>
</evidence>
<protein>
    <submittedName>
        <fullName evidence="2">Uncharacterized protein</fullName>
    </submittedName>
</protein>
<name>A0AA36N9B0_9DINO</name>
<dbReference type="Proteomes" id="UP001178507">
    <property type="component" value="Unassembled WGS sequence"/>
</dbReference>
<dbReference type="EMBL" id="CAUJNA010002724">
    <property type="protein sequence ID" value="CAJ1394043.1"/>
    <property type="molecule type" value="Genomic_DNA"/>
</dbReference>
<comment type="caution">
    <text evidence="2">The sequence shown here is derived from an EMBL/GenBank/DDBJ whole genome shotgun (WGS) entry which is preliminary data.</text>
</comment>
<feature type="region of interest" description="Disordered" evidence="1">
    <location>
        <begin position="180"/>
        <end position="223"/>
    </location>
</feature>